<evidence type="ECO:0000313" key="2">
    <source>
        <dbReference type="Proteomes" id="UP001432222"/>
    </source>
</evidence>
<dbReference type="SUPFAM" id="SSF89372">
    <property type="entry name" value="Fucose-specific lectin"/>
    <property type="match status" value="1"/>
</dbReference>
<evidence type="ECO:0000313" key="1">
    <source>
        <dbReference type="EMBL" id="WUQ81943.1"/>
    </source>
</evidence>
<proteinExistence type="predicted"/>
<sequence length="544" mass="56944">MADQTVDDRNLWRSVYRREGGWGPDSRFPGHRSAAEPVLVALDDELLCLHLGEPYGKGEHDVLDVRWTGLVPDGARRRAAELDALKDGLKDGAAGQADPDAGIAAAEAAVAEAVTWAPDAVVDTAVHYEGGTRVRYENAVSTGTPAVAVHNGVVHVLLTVRDAEEPDSPARLVELTYDRPQGAGADTARAWREGRALPAPGAAGAVLVSFRGALHAFVPDLGGGVHCVRDDASEQWRRVEGQVEALAGASFLAAAVHGDGIHVLAGEGSSDRSGRLVHVVFDGTSWTAPVAVEAEVSAKVALASFDGALHAVFPGRGGPQLFHTVFDGAAWTAPVAVEGHDSRHTPALLALTDGPEGDRRSALLMVHRGVDDFVPPPRPAAPAEPSVTGTGAWVVGGTVEGYGSGRWSRARSHVEAGAAEFDENGRARRGILAEALVRAEYYWGFCYQADTAVIAGRAALYEVAAAPDGGERLEHRGDQDRHFSATAGAVSRSTVTWTDLTPGTYEIRFTGRRSGGHWSAGPGGTGGVDLGDADLAVSTVRVTV</sequence>
<gene>
    <name evidence="1" type="ORF">OHA16_02495</name>
</gene>
<dbReference type="EMBL" id="CP108110">
    <property type="protein sequence ID" value="WUQ81943.1"/>
    <property type="molecule type" value="Genomic_DNA"/>
</dbReference>
<dbReference type="RefSeq" id="WP_328953017.1">
    <property type="nucleotide sequence ID" value="NZ_CP108110.1"/>
</dbReference>
<organism evidence="1 2">
    <name type="scientific">Kitasatospora purpeofusca</name>
    <dbReference type="NCBI Taxonomy" id="67352"/>
    <lineage>
        <taxon>Bacteria</taxon>
        <taxon>Bacillati</taxon>
        <taxon>Actinomycetota</taxon>
        <taxon>Actinomycetes</taxon>
        <taxon>Kitasatosporales</taxon>
        <taxon>Streptomycetaceae</taxon>
        <taxon>Kitasatospora</taxon>
    </lineage>
</organism>
<name>A0ABZ1TSJ8_9ACTN</name>
<accession>A0ABZ1TSJ8</accession>
<reference evidence="1" key="1">
    <citation type="submission" date="2022-10" db="EMBL/GenBank/DDBJ databases">
        <title>The complete genomes of actinobacterial strains from the NBC collection.</title>
        <authorList>
            <person name="Joergensen T.S."/>
            <person name="Alvarez Arevalo M."/>
            <person name="Sterndorff E.B."/>
            <person name="Faurdal D."/>
            <person name="Vuksanovic O."/>
            <person name="Mourched A.-S."/>
            <person name="Charusanti P."/>
            <person name="Shaw S."/>
            <person name="Blin K."/>
            <person name="Weber T."/>
        </authorList>
    </citation>
    <scope>NUCLEOTIDE SEQUENCE</scope>
    <source>
        <strain evidence="1">NBC_00222</strain>
    </source>
</reference>
<dbReference type="Proteomes" id="UP001432222">
    <property type="component" value="Chromosome"/>
</dbReference>
<protein>
    <submittedName>
        <fullName evidence="1">Uncharacterized protein</fullName>
    </submittedName>
</protein>
<keyword evidence="2" id="KW-1185">Reference proteome</keyword>